<protein>
    <submittedName>
        <fullName evidence="1">Uncharacterized protein</fullName>
    </submittedName>
</protein>
<proteinExistence type="predicted"/>
<sequence length="60" mass="6814">MPKFLVEEVRNMVSRAEIAASNAQEALYLFRRANNKSFINEATEDVHTTAIEINGEDDDK</sequence>
<reference evidence="1 2" key="1">
    <citation type="submission" date="2017-01" db="EMBL/GenBank/DDBJ databases">
        <title>Draft genome sequence of Bacillus oleronius.</title>
        <authorList>
            <person name="Allam M."/>
        </authorList>
    </citation>
    <scope>NUCLEOTIDE SEQUENCE [LARGE SCALE GENOMIC DNA]</scope>
    <source>
        <strain evidence="1 2">DSM 9356</strain>
    </source>
</reference>
<evidence type="ECO:0000313" key="2">
    <source>
        <dbReference type="Proteomes" id="UP000189761"/>
    </source>
</evidence>
<dbReference type="AlphaFoldDB" id="A0A8E2LE73"/>
<gene>
    <name evidence="1" type="ORF">BWZ43_08385</name>
</gene>
<name>A0A8E2LE73_9BACI</name>
<keyword evidence="2" id="KW-1185">Reference proteome</keyword>
<evidence type="ECO:0000313" key="1">
    <source>
        <dbReference type="EMBL" id="OOP68830.1"/>
    </source>
</evidence>
<accession>A0A8E2LE73</accession>
<comment type="caution">
    <text evidence="1">The sequence shown here is derived from an EMBL/GenBank/DDBJ whole genome shotgun (WGS) entry which is preliminary data.</text>
</comment>
<dbReference type="EMBL" id="MTLA01000079">
    <property type="protein sequence ID" value="OOP68830.1"/>
    <property type="molecule type" value="Genomic_DNA"/>
</dbReference>
<dbReference type="Proteomes" id="UP000189761">
    <property type="component" value="Unassembled WGS sequence"/>
</dbReference>
<dbReference type="RefSeq" id="WP_058003093.1">
    <property type="nucleotide sequence ID" value="NZ_CP065424.1"/>
</dbReference>
<organism evidence="1 2">
    <name type="scientific">Heyndrickxia oleronia</name>
    <dbReference type="NCBI Taxonomy" id="38875"/>
    <lineage>
        <taxon>Bacteria</taxon>
        <taxon>Bacillati</taxon>
        <taxon>Bacillota</taxon>
        <taxon>Bacilli</taxon>
        <taxon>Bacillales</taxon>
        <taxon>Bacillaceae</taxon>
        <taxon>Heyndrickxia</taxon>
    </lineage>
</organism>